<dbReference type="AlphaFoldDB" id="R4MR21"/>
<feature type="chain" id="PRO_5004369154" evidence="2">
    <location>
        <begin position="25"/>
        <end position="136"/>
    </location>
</feature>
<organism evidence="3">
    <name type="scientific">uncultured Pseudomonadota bacterium</name>
    <dbReference type="NCBI Taxonomy" id="153809"/>
    <lineage>
        <taxon>Bacteria</taxon>
        <taxon>Pseudomonadati</taxon>
        <taxon>Pseudomonadota</taxon>
        <taxon>environmental samples</taxon>
    </lineage>
</organism>
<keyword evidence="2" id="KW-0732">Signal</keyword>
<feature type="compositionally biased region" description="Low complexity" evidence="1">
    <location>
        <begin position="31"/>
        <end position="59"/>
    </location>
</feature>
<accession>R4MR21</accession>
<feature type="region of interest" description="Disordered" evidence="1">
    <location>
        <begin position="31"/>
        <end position="64"/>
    </location>
</feature>
<dbReference type="EMBL" id="KC747109">
    <property type="protein sequence ID" value="AGL33505.1"/>
    <property type="molecule type" value="Genomic_DNA"/>
</dbReference>
<dbReference type="Gene3D" id="1.25.40.10">
    <property type="entry name" value="Tetratricopeptide repeat domain"/>
    <property type="match status" value="1"/>
</dbReference>
<proteinExistence type="predicted"/>
<sequence length="136" mass="13743">MKSSIAAGFRPAAAAVAAALLAMAAPSWGQAGAAATGSNSTAPAPAGAAAGGTPAADAAQRSDPRRVAAVVEQVARLRKEGRRAEALEALEAALKTAPRDAQLRFLYGVTMAEAGRRDDAVAVFEQLSSDFPELPE</sequence>
<evidence type="ECO:0000256" key="1">
    <source>
        <dbReference type="SAM" id="MobiDB-lite"/>
    </source>
</evidence>
<dbReference type="InterPro" id="IPR011990">
    <property type="entry name" value="TPR-like_helical_dom_sf"/>
</dbReference>
<evidence type="ECO:0000256" key="2">
    <source>
        <dbReference type="SAM" id="SignalP"/>
    </source>
</evidence>
<dbReference type="SUPFAM" id="SSF48452">
    <property type="entry name" value="TPR-like"/>
    <property type="match status" value="1"/>
</dbReference>
<dbReference type="Pfam" id="PF14559">
    <property type="entry name" value="TPR_19"/>
    <property type="match status" value="1"/>
</dbReference>
<evidence type="ECO:0000313" key="3">
    <source>
        <dbReference type="EMBL" id="AGL33505.1"/>
    </source>
</evidence>
<name>R4MR21_9PROT</name>
<feature type="non-terminal residue" evidence="3">
    <location>
        <position position="136"/>
    </location>
</feature>
<protein>
    <submittedName>
        <fullName evidence="3">Tetratricopeptide TPR_2 repeat protein</fullName>
    </submittedName>
</protein>
<reference evidence="3" key="1">
    <citation type="journal article" date="2013" name="PLoS ONE">
        <title>Identification of genes and pathways related to phenol degradation in metagenomic libraries from petroleum refinery wastewater.</title>
        <authorList>
            <person name="Silva C.C."/>
            <person name="Hayden H."/>
            <person name="Sawbridge T."/>
            <person name="Mele P."/>
            <person name="De Paula S.O."/>
            <person name="Silva L.C."/>
            <person name="Vidigal P.M."/>
            <person name="Vicentini R."/>
            <person name="Sousa M.P."/>
            <person name="Torres A.P."/>
            <person name="Santiago V.M."/>
            <person name="Oliveira V.M."/>
        </authorList>
    </citation>
    <scope>NUCLEOTIDE SEQUENCE</scope>
</reference>
<feature type="signal peptide" evidence="2">
    <location>
        <begin position="1"/>
        <end position="24"/>
    </location>
</feature>